<name>A0A6J4JCN9_9SPHI</name>
<dbReference type="GO" id="GO:0009737">
    <property type="term" value="P:response to abscisic acid"/>
    <property type="evidence" value="ECO:0007669"/>
    <property type="project" value="InterPro"/>
</dbReference>
<dbReference type="InterPro" id="IPR044224">
    <property type="entry name" value="KOBITO1-like"/>
</dbReference>
<feature type="domain" description="Peptidase C39" evidence="1">
    <location>
        <begin position="33"/>
        <end position="154"/>
    </location>
</feature>
<dbReference type="GO" id="GO:0005524">
    <property type="term" value="F:ATP binding"/>
    <property type="evidence" value="ECO:0007669"/>
    <property type="project" value="InterPro"/>
</dbReference>
<dbReference type="Gene3D" id="3.90.70.10">
    <property type="entry name" value="Cysteine proteinases"/>
    <property type="match status" value="1"/>
</dbReference>
<protein>
    <recommendedName>
        <fullName evidence="1">Peptidase C39 domain-containing protein</fullName>
    </recommendedName>
</protein>
<gene>
    <name evidence="2" type="ORF">AVDCRST_MAG56-3229</name>
</gene>
<dbReference type="GO" id="GO:0008233">
    <property type="term" value="F:peptidase activity"/>
    <property type="evidence" value="ECO:0007669"/>
    <property type="project" value="InterPro"/>
</dbReference>
<dbReference type="EMBL" id="CADCTQ010000272">
    <property type="protein sequence ID" value="CAA9273939.1"/>
    <property type="molecule type" value="Genomic_DNA"/>
</dbReference>
<accession>A0A6J4JCN9</accession>
<evidence type="ECO:0000313" key="2">
    <source>
        <dbReference type="EMBL" id="CAA9273939.1"/>
    </source>
</evidence>
<sequence>MWPEPVNKCIHKPLIITHHNHHNRSVYHPSVYQSTDNAAAVLRNLVQHLGVPVSPGAVAQAVYDHPDFPFLSLYHLTQLLGAWGLRAEAGRIPPESLPAIPLPALAFVEKPQPACVMFHRCDADRVSYLDPATGWVEEPVTAFRERWSGVVVLVGVPAGEELPPVRPVPAPPQRAALAVTLVDAEQTLDSFIRYHLAIGFAHLYLFFDRPGDPGLRTARTYPGVTAIERDDALAARWRSCRQYPQLAGQLQRPQARQLLNVEIAAGLALDAGLHWLLQMDADELFYLPRGSVTEHFTALADRQVYGVTYPNYEAVSGQLEVGDYFREVTLFKRNPVHLAAGQQEVLAAHVSAGTNAGFLAYANGKSAARLDGALLPWGNHRFQWRRGTTHYQKPGVALAEAAADPSGPLVLHYAECGFSHFLRKYRTWGDFPDTYLSGQRVIDRVPFRIRAREVVKTGDVQRAEAFYRREAILADVSMLARLLDEGLLCRITGPAEVLGRGGRG</sequence>
<dbReference type="GO" id="GO:0006508">
    <property type="term" value="P:proteolysis"/>
    <property type="evidence" value="ECO:0007669"/>
    <property type="project" value="InterPro"/>
</dbReference>
<dbReference type="GO" id="GO:0016020">
    <property type="term" value="C:membrane"/>
    <property type="evidence" value="ECO:0007669"/>
    <property type="project" value="InterPro"/>
</dbReference>
<dbReference type="PROSITE" id="PS50990">
    <property type="entry name" value="PEPTIDASE_C39"/>
    <property type="match status" value="1"/>
</dbReference>
<reference evidence="2" key="1">
    <citation type="submission" date="2020-02" db="EMBL/GenBank/DDBJ databases">
        <authorList>
            <person name="Meier V. D."/>
        </authorList>
    </citation>
    <scope>NUCLEOTIDE SEQUENCE</scope>
    <source>
        <strain evidence="2">AVDCRST_MAG56</strain>
    </source>
</reference>
<evidence type="ECO:0000259" key="1">
    <source>
        <dbReference type="PROSITE" id="PS50990"/>
    </source>
</evidence>
<dbReference type="PANTHER" id="PTHR46701:SF7">
    <property type="entry name" value="GLYCOSYLTRANSFERASE-LIKE KOBITO 1"/>
    <property type="match status" value="1"/>
</dbReference>
<dbReference type="InterPro" id="IPR005074">
    <property type="entry name" value="Peptidase_C39"/>
</dbReference>
<dbReference type="PANTHER" id="PTHR46701">
    <property type="entry name" value="GLYCOSYLTRANSFERASE-LIKE KOBITO 1"/>
    <property type="match status" value="1"/>
</dbReference>
<dbReference type="Pfam" id="PF13704">
    <property type="entry name" value="Glyco_tranf_2_4"/>
    <property type="match status" value="1"/>
</dbReference>
<dbReference type="AlphaFoldDB" id="A0A6J4JCN9"/>
<dbReference type="GO" id="GO:0030244">
    <property type="term" value="P:cellulose biosynthetic process"/>
    <property type="evidence" value="ECO:0007669"/>
    <property type="project" value="InterPro"/>
</dbReference>
<proteinExistence type="predicted"/>
<organism evidence="2">
    <name type="scientific">uncultured Cytophagales bacterium</name>
    <dbReference type="NCBI Taxonomy" id="158755"/>
    <lineage>
        <taxon>Bacteria</taxon>
        <taxon>Pseudomonadati</taxon>
        <taxon>Bacteroidota</taxon>
        <taxon>Sphingobacteriia</taxon>
        <taxon>Sphingobacteriales</taxon>
        <taxon>environmental samples</taxon>
    </lineage>
</organism>
<dbReference type="Pfam" id="PF03412">
    <property type="entry name" value="Peptidase_C39"/>
    <property type="match status" value="1"/>
</dbReference>